<dbReference type="InterPro" id="IPR000184">
    <property type="entry name" value="Bac_surfAg_D15"/>
</dbReference>
<protein>
    <recommendedName>
        <fullName evidence="3">Bacterial surface antigen (D15) domain-containing protein</fullName>
    </recommendedName>
</protein>
<comment type="caution">
    <text evidence="4">The sequence shown here is derived from an EMBL/GenBank/DDBJ whole genome shotgun (WGS) entry which is preliminary data.</text>
</comment>
<gene>
    <name evidence="4" type="ORF">S12H4_60843</name>
</gene>
<feature type="domain" description="Bacterial surface antigen (D15)" evidence="3">
    <location>
        <begin position="8"/>
        <end position="126"/>
    </location>
</feature>
<evidence type="ECO:0000313" key="4">
    <source>
        <dbReference type="EMBL" id="GAJ16639.1"/>
    </source>
</evidence>
<accession>X1UGH9</accession>
<feature type="non-terminal residue" evidence="4">
    <location>
        <position position="127"/>
    </location>
</feature>
<dbReference type="EMBL" id="BARW01040167">
    <property type="protein sequence ID" value="GAJ16639.1"/>
    <property type="molecule type" value="Genomic_DNA"/>
</dbReference>
<keyword evidence="2" id="KW-0472">Membrane</keyword>
<feature type="non-terminal residue" evidence="4">
    <location>
        <position position="1"/>
    </location>
</feature>
<evidence type="ECO:0000256" key="1">
    <source>
        <dbReference type="ARBA" id="ARBA00004370"/>
    </source>
</evidence>
<comment type="subcellular location">
    <subcellularLocation>
        <location evidence="1">Membrane</location>
    </subcellularLocation>
</comment>
<dbReference type="Gene3D" id="2.40.160.50">
    <property type="entry name" value="membrane protein fhac: a member of the omp85/tpsb transporter family"/>
    <property type="match status" value="1"/>
</dbReference>
<organism evidence="4">
    <name type="scientific">marine sediment metagenome</name>
    <dbReference type="NCBI Taxonomy" id="412755"/>
    <lineage>
        <taxon>unclassified sequences</taxon>
        <taxon>metagenomes</taxon>
        <taxon>ecological metagenomes</taxon>
    </lineage>
</organism>
<evidence type="ECO:0000259" key="3">
    <source>
        <dbReference type="Pfam" id="PF01103"/>
    </source>
</evidence>
<reference evidence="4" key="1">
    <citation type="journal article" date="2014" name="Front. Microbiol.">
        <title>High frequency of phylogenetically diverse reductive dehalogenase-homologous genes in deep subseafloor sedimentary metagenomes.</title>
        <authorList>
            <person name="Kawai M."/>
            <person name="Futagami T."/>
            <person name="Toyoda A."/>
            <person name="Takaki Y."/>
            <person name="Nishi S."/>
            <person name="Hori S."/>
            <person name="Arai W."/>
            <person name="Tsubouchi T."/>
            <person name="Morono Y."/>
            <person name="Uchiyama I."/>
            <person name="Ito T."/>
            <person name="Fujiyama A."/>
            <person name="Inagaki F."/>
            <person name="Takami H."/>
        </authorList>
    </citation>
    <scope>NUCLEOTIDE SEQUENCE</scope>
    <source>
        <strain evidence="4">Expedition CK06-06</strain>
    </source>
</reference>
<proteinExistence type="predicted"/>
<name>X1UGH9_9ZZZZ</name>
<dbReference type="AlphaFoldDB" id="X1UGH9"/>
<evidence type="ECO:0000256" key="2">
    <source>
        <dbReference type="ARBA" id="ARBA00023136"/>
    </source>
</evidence>
<sequence length="127" mass="14187">DYLFQGVDYIPAPKKGTIFQVTPSFHGTFIKDAPYYYKIELDIRRYHPVGARGVLAYRAKGSYLDVLPGGAKDKLTRLHLFDLGGSTSLRGWSGGGDFWKAGGVIKGLVNLELRMPLFWILGAELFF</sequence>
<dbReference type="Pfam" id="PF01103">
    <property type="entry name" value="Omp85"/>
    <property type="match status" value="1"/>
</dbReference>
<dbReference type="GO" id="GO:0019867">
    <property type="term" value="C:outer membrane"/>
    <property type="evidence" value="ECO:0007669"/>
    <property type="project" value="InterPro"/>
</dbReference>